<evidence type="ECO:0000256" key="1">
    <source>
        <dbReference type="PROSITE-ProRule" id="PRU00239"/>
    </source>
</evidence>
<keyword evidence="4" id="KW-1185">Reference proteome</keyword>
<feature type="non-terminal residue" evidence="3">
    <location>
        <position position="1"/>
    </location>
</feature>
<evidence type="ECO:0000313" key="3">
    <source>
        <dbReference type="EMBL" id="CAG7830829.1"/>
    </source>
</evidence>
<proteinExistence type="predicted"/>
<comment type="caution">
    <text evidence="3">The sequence shown here is derived from an EMBL/GenBank/DDBJ whole genome shotgun (WGS) entry which is preliminary data.</text>
</comment>
<reference evidence="3" key="1">
    <citation type="submission" date="2021-06" db="EMBL/GenBank/DDBJ databases">
        <authorList>
            <person name="Hodson N. C."/>
            <person name="Mongue J. A."/>
            <person name="Jaron S. K."/>
        </authorList>
    </citation>
    <scope>NUCLEOTIDE SEQUENCE</scope>
</reference>
<dbReference type="EMBL" id="CAJVCH010557773">
    <property type="protein sequence ID" value="CAG7830829.1"/>
    <property type="molecule type" value="Genomic_DNA"/>
</dbReference>
<evidence type="ECO:0000313" key="4">
    <source>
        <dbReference type="Proteomes" id="UP000708208"/>
    </source>
</evidence>
<gene>
    <name evidence="3" type="ORF">AFUS01_LOCUS40605</name>
</gene>
<feature type="non-terminal residue" evidence="3">
    <location>
        <position position="66"/>
    </location>
</feature>
<dbReference type="GO" id="GO:0006508">
    <property type="term" value="P:proteolysis"/>
    <property type="evidence" value="ECO:0007669"/>
    <property type="project" value="InterPro"/>
</dbReference>
<protein>
    <recommendedName>
        <fullName evidence="2">Calpain catalytic domain-containing protein</fullName>
    </recommendedName>
</protein>
<dbReference type="AlphaFoldDB" id="A0A8J2LDD1"/>
<dbReference type="PROSITE" id="PS00139">
    <property type="entry name" value="THIOL_PROTEASE_CYS"/>
    <property type="match status" value="1"/>
</dbReference>
<organism evidence="3 4">
    <name type="scientific">Allacma fusca</name>
    <dbReference type="NCBI Taxonomy" id="39272"/>
    <lineage>
        <taxon>Eukaryota</taxon>
        <taxon>Metazoa</taxon>
        <taxon>Ecdysozoa</taxon>
        <taxon>Arthropoda</taxon>
        <taxon>Hexapoda</taxon>
        <taxon>Collembola</taxon>
        <taxon>Symphypleona</taxon>
        <taxon>Sminthuridae</taxon>
        <taxon>Allacma</taxon>
    </lineage>
</organism>
<dbReference type="OrthoDB" id="424753at2759"/>
<dbReference type="Proteomes" id="UP000708208">
    <property type="component" value="Unassembled WGS sequence"/>
</dbReference>
<feature type="domain" description="Calpain catalytic" evidence="2">
    <location>
        <begin position="16"/>
        <end position="66"/>
    </location>
</feature>
<evidence type="ECO:0000259" key="2">
    <source>
        <dbReference type="PROSITE" id="PS50203"/>
    </source>
</evidence>
<dbReference type="InterPro" id="IPR001300">
    <property type="entry name" value="Peptidase_C2_calpain_cat"/>
</dbReference>
<dbReference type="InterPro" id="IPR000169">
    <property type="entry name" value="Pept_cys_AS"/>
</dbReference>
<name>A0A8J2LDD1_9HEXA</name>
<sequence>MDEKITRQYKRILDEPHAIKCKNKTQDWTVCGDISPSDISQGALGDCWFMSSIAVVASKPELVRKL</sequence>
<dbReference type="Pfam" id="PF00648">
    <property type="entry name" value="Peptidase_C2"/>
    <property type="match status" value="1"/>
</dbReference>
<accession>A0A8J2LDD1</accession>
<dbReference type="GO" id="GO:0004198">
    <property type="term" value="F:calcium-dependent cysteine-type endopeptidase activity"/>
    <property type="evidence" value="ECO:0007669"/>
    <property type="project" value="InterPro"/>
</dbReference>
<dbReference type="PROSITE" id="PS50203">
    <property type="entry name" value="CALPAIN_CAT"/>
    <property type="match status" value="1"/>
</dbReference>
<comment type="caution">
    <text evidence="1">Lacks conserved residue(s) required for the propagation of feature annotation.</text>
</comment>